<dbReference type="InterPro" id="IPR043130">
    <property type="entry name" value="CDP-OH_PTrfase_TM_dom"/>
</dbReference>
<dbReference type="AlphaFoldDB" id="K0NSI6"/>
<feature type="transmembrane region" description="Helical" evidence="1">
    <location>
        <begin position="163"/>
        <end position="182"/>
    </location>
</feature>
<reference evidence="2 3" key="1">
    <citation type="journal article" date="2013" name="Environ. Microbiol.">
        <title>Complete genome, catabolic sub-proteomes and key-metabolites of Desulfobacula toluolica Tol2, a marine, aromatic compound-degrading, sulfate-reducing bacterium.</title>
        <authorList>
            <person name="Wohlbrand L."/>
            <person name="Jacob J.H."/>
            <person name="Kube M."/>
            <person name="Mussmann M."/>
            <person name="Jarling R."/>
            <person name="Beck A."/>
            <person name="Amann R."/>
            <person name="Wilkes H."/>
            <person name="Reinhardt R."/>
            <person name="Rabus R."/>
        </authorList>
    </citation>
    <scope>NUCLEOTIDE SEQUENCE [LARGE SCALE GENOMIC DNA]</scope>
    <source>
        <strain evidence="3">DSM 7467 / Tol2</strain>
    </source>
</reference>
<protein>
    <submittedName>
        <fullName evidence="2">CDP-alcohol phosphatidyltransferase</fullName>
    </submittedName>
</protein>
<keyword evidence="3" id="KW-1185">Reference proteome</keyword>
<dbReference type="KEGG" id="dto:TOL2_C37960"/>
<dbReference type="GO" id="GO:0008654">
    <property type="term" value="P:phospholipid biosynthetic process"/>
    <property type="evidence" value="ECO:0007669"/>
    <property type="project" value="InterPro"/>
</dbReference>
<dbReference type="InterPro" id="IPR000462">
    <property type="entry name" value="CDP-OH_P_trans"/>
</dbReference>
<accession>K0NSI6</accession>
<dbReference type="STRING" id="651182.TOL2_C37960"/>
<feature type="transmembrane region" description="Helical" evidence="1">
    <location>
        <begin position="194"/>
        <end position="214"/>
    </location>
</feature>
<dbReference type="Pfam" id="PF01066">
    <property type="entry name" value="CDP-OH_P_transf"/>
    <property type="match status" value="1"/>
</dbReference>
<feature type="transmembrane region" description="Helical" evidence="1">
    <location>
        <begin position="109"/>
        <end position="127"/>
    </location>
</feature>
<evidence type="ECO:0000313" key="2">
    <source>
        <dbReference type="EMBL" id="CCK81952.1"/>
    </source>
</evidence>
<keyword evidence="1" id="KW-0812">Transmembrane</keyword>
<keyword evidence="2" id="KW-0808">Transferase</keyword>
<proteinExistence type="predicted"/>
<feature type="transmembrane region" description="Helical" evidence="1">
    <location>
        <begin position="86"/>
        <end position="103"/>
    </location>
</feature>
<feature type="transmembrane region" description="Helical" evidence="1">
    <location>
        <begin position="21"/>
        <end position="41"/>
    </location>
</feature>
<dbReference type="GO" id="GO:0016780">
    <property type="term" value="F:phosphotransferase activity, for other substituted phosphate groups"/>
    <property type="evidence" value="ECO:0007669"/>
    <property type="project" value="InterPro"/>
</dbReference>
<organism evidence="2 3">
    <name type="scientific">Desulfobacula toluolica (strain DSM 7467 / Tol2)</name>
    <dbReference type="NCBI Taxonomy" id="651182"/>
    <lineage>
        <taxon>Bacteria</taxon>
        <taxon>Pseudomonadati</taxon>
        <taxon>Thermodesulfobacteriota</taxon>
        <taxon>Desulfobacteria</taxon>
        <taxon>Desulfobacterales</taxon>
        <taxon>Desulfobacteraceae</taxon>
        <taxon>Desulfobacula</taxon>
    </lineage>
</organism>
<dbReference type="GO" id="GO:0016020">
    <property type="term" value="C:membrane"/>
    <property type="evidence" value="ECO:0007669"/>
    <property type="project" value="InterPro"/>
</dbReference>
<evidence type="ECO:0000256" key="1">
    <source>
        <dbReference type="SAM" id="Phobius"/>
    </source>
</evidence>
<dbReference type="EMBL" id="FO203503">
    <property type="protein sequence ID" value="CCK81952.1"/>
    <property type="molecule type" value="Genomic_DNA"/>
</dbReference>
<gene>
    <name evidence="2" type="ordered locus">TOL2_C37960</name>
</gene>
<dbReference type="OrthoDB" id="9777147at2"/>
<evidence type="ECO:0000313" key="3">
    <source>
        <dbReference type="Proteomes" id="UP000007347"/>
    </source>
</evidence>
<keyword evidence="1" id="KW-0472">Membrane</keyword>
<feature type="transmembrane region" description="Helical" evidence="1">
    <location>
        <begin position="47"/>
        <end position="65"/>
    </location>
</feature>
<sequence length="217" mass="24289">MNKLSDSQSHPAGMIFFAKDLPNICSLAGLLCALLGVYFAILQNFKMAIVGMIWAVLFDWADGIIARKMKGRTDMHRQFGGQLDSLIDMVSFGICPAVFLLSYGNFSPWFLPGAFVIVSASAIRLSYFNVFGLIDDSTYMGLALDNNTILFAFIFLFEGLFNSKGFSIITYTIFMVMAVLNLSPVRTPKFSGKWFYALLFYAVVLTIIYGWMLWSKA</sequence>
<dbReference type="PATRIC" id="fig|651182.5.peg.4473"/>
<name>K0NSI6_DESTT</name>
<dbReference type="Proteomes" id="UP000007347">
    <property type="component" value="Chromosome"/>
</dbReference>
<dbReference type="RefSeq" id="WP_014959135.1">
    <property type="nucleotide sequence ID" value="NC_018645.1"/>
</dbReference>
<dbReference type="Gene3D" id="1.20.120.1760">
    <property type="match status" value="1"/>
</dbReference>
<dbReference type="HOGENOM" id="CLU_110711_0_0_7"/>
<keyword evidence="1" id="KW-1133">Transmembrane helix</keyword>
<feature type="transmembrane region" description="Helical" evidence="1">
    <location>
        <begin position="139"/>
        <end position="157"/>
    </location>
</feature>